<dbReference type="SMART" id="SM00325">
    <property type="entry name" value="RhoGEF"/>
    <property type="match status" value="1"/>
</dbReference>
<dbReference type="GO" id="GO:0005085">
    <property type="term" value="F:guanyl-nucleotide exchange factor activity"/>
    <property type="evidence" value="ECO:0007669"/>
    <property type="project" value="UniProtKB-KW"/>
</dbReference>
<comment type="caution">
    <text evidence="6">The sequence shown here is derived from an EMBL/GenBank/DDBJ whole genome shotgun (WGS) entry which is preliminary data.</text>
</comment>
<feature type="compositionally biased region" description="Low complexity" evidence="3">
    <location>
        <begin position="244"/>
        <end position="260"/>
    </location>
</feature>
<feature type="compositionally biased region" description="Low complexity" evidence="3">
    <location>
        <begin position="41"/>
        <end position="60"/>
    </location>
</feature>
<evidence type="ECO:0000256" key="3">
    <source>
        <dbReference type="SAM" id="MobiDB-lite"/>
    </source>
</evidence>
<dbReference type="GO" id="GO:0035556">
    <property type="term" value="P:intracellular signal transduction"/>
    <property type="evidence" value="ECO:0007669"/>
    <property type="project" value="InterPro"/>
</dbReference>
<dbReference type="AlphaFoldDB" id="A0A1X2HGD4"/>
<gene>
    <name evidence="6" type="ORF">BCR43DRAFT_490677</name>
</gene>
<dbReference type="Pfam" id="PF00780">
    <property type="entry name" value="CNH"/>
    <property type="match status" value="1"/>
</dbReference>
<dbReference type="InterPro" id="IPR035899">
    <property type="entry name" value="DBL_dom_sf"/>
</dbReference>
<dbReference type="PROSITE" id="PS50219">
    <property type="entry name" value="CNH"/>
    <property type="match status" value="1"/>
</dbReference>
<feature type="region of interest" description="Disordered" evidence="3">
    <location>
        <begin position="78"/>
        <end position="118"/>
    </location>
</feature>
<dbReference type="InterPro" id="IPR000591">
    <property type="entry name" value="DEP_dom"/>
</dbReference>
<protein>
    <recommendedName>
        <fullName evidence="8">CNH domain-domain-containing protein</fullName>
    </recommendedName>
</protein>
<evidence type="ECO:0000259" key="5">
    <source>
        <dbReference type="PROSITE" id="PS50219"/>
    </source>
</evidence>
<dbReference type="SMART" id="SM00049">
    <property type="entry name" value="DEP"/>
    <property type="match status" value="1"/>
</dbReference>
<evidence type="ECO:0000313" key="7">
    <source>
        <dbReference type="Proteomes" id="UP000242180"/>
    </source>
</evidence>
<dbReference type="InterPro" id="IPR036390">
    <property type="entry name" value="WH_DNA-bd_sf"/>
</dbReference>
<dbReference type="InterPro" id="IPR001180">
    <property type="entry name" value="CNH_dom"/>
</dbReference>
<dbReference type="InParanoid" id="A0A1X2HGD4"/>
<dbReference type="Gene3D" id="2.30.29.30">
    <property type="entry name" value="Pleckstrin-homology domain (PH domain)/Phosphotyrosine-binding domain (PTB)"/>
    <property type="match status" value="1"/>
</dbReference>
<feature type="compositionally biased region" description="Polar residues" evidence="3">
    <location>
        <begin position="21"/>
        <end position="39"/>
    </location>
</feature>
<dbReference type="PROSITE" id="PS50010">
    <property type="entry name" value="DH_2"/>
    <property type="match status" value="1"/>
</dbReference>
<reference evidence="6 7" key="1">
    <citation type="submission" date="2016-07" db="EMBL/GenBank/DDBJ databases">
        <title>Pervasive Adenine N6-methylation of Active Genes in Fungi.</title>
        <authorList>
            <consortium name="DOE Joint Genome Institute"/>
            <person name="Mondo S.J."/>
            <person name="Dannebaum R.O."/>
            <person name="Kuo R.C."/>
            <person name="Labutti K."/>
            <person name="Haridas S."/>
            <person name="Kuo A."/>
            <person name="Salamov A."/>
            <person name="Ahrendt S.R."/>
            <person name="Lipzen A."/>
            <person name="Sullivan W."/>
            <person name="Andreopoulos W.B."/>
            <person name="Clum A."/>
            <person name="Lindquist E."/>
            <person name="Daum C."/>
            <person name="Ramamoorthy G.K."/>
            <person name="Gryganskyi A."/>
            <person name="Culley D."/>
            <person name="Magnuson J.K."/>
            <person name="James T.Y."/>
            <person name="O'Malley M.A."/>
            <person name="Stajich J.E."/>
            <person name="Spatafora J.W."/>
            <person name="Visel A."/>
            <person name="Grigoriev I.V."/>
        </authorList>
    </citation>
    <scope>NUCLEOTIDE SEQUENCE [LARGE SCALE GENOMIC DNA]</scope>
    <source>
        <strain evidence="6 7">NRRL 2496</strain>
    </source>
</reference>
<dbReference type="SMART" id="SM00036">
    <property type="entry name" value="CNH"/>
    <property type="match status" value="1"/>
</dbReference>
<name>A0A1X2HGD4_SYNRA</name>
<dbReference type="InterPro" id="IPR000219">
    <property type="entry name" value="DH_dom"/>
</dbReference>
<keyword evidence="2" id="KW-0344">Guanine-nucleotide releasing factor</keyword>
<dbReference type="OrthoDB" id="2272012at2759"/>
<dbReference type="InterPro" id="IPR011993">
    <property type="entry name" value="PH-like_dom_sf"/>
</dbReference>
<evidence type="ECO:0000256" key="1">
    <source>
        <dbReference type="ARBA" id="ARBA00022553"/>
    </source>
</evidence>
<evidence type="ECO:0008006" key="8">
    <source>
        <dbReference type="Google" id="ProtNLM"/>
    </source>
</evidence>
<dbReference type="CDD" id="cd00160">
    <property type="entry name" value="RhoGEF"/>
    <property type="match status" value="1"/>
</dbReference>
<evidence type="ECO:0000256" key="2">
    <source>
        <dbReference type="ARBA" id="ARBA00022658"/>
    </source>
</evidence>
<feature type="domain" description="DH" evidence="4">
    <location>
        <begin position="355"/>
        <end position="542"/>
    </location>
</feature>
<feature type="region of interest" description="Disordered" evidence="3">
    <location>
        <begin position="244"/>
        <end position="263"/>
    </location>
</feature>
<dbReference type="SUPFAM" id="SSF48065">
    <property type="entry name" value="DBL homology domain (DH-domain)"/>
    <property type="match status" value="1"/>
</dbReference>
<keyword evidence="1" id="KW-0597">Phosphoprotein</keyword>
<feature type="compositionally biased region" description="Polar residues" evidence="3">
    <location>
        <begin position="83"/>
        <end position="92"/>
    </location>
</feature>
<dbReference type="Gene3D" id="1.20.900.10">
    <property type="entry name" value="Dbl homology (DH) domain"/>
    <property type="match status" value="1"/>
</dbReference>
<dbReference type="Proteomes" id="UP000242180">
    <property type="component" value="Unassembled WGS sequence"/>
</dbReference>
<dbReference type="Pfam" id="PF00610">
    <property type="entry name" value="DEP"/>
    <property type="match status" value="1"/>
</dbReference>
<dbReference type="InterPro" id="IPR036388">
    <property type="entry name" value="WH-like_DNA-bd_sf"/>
</dbReference>
<dbReference type="STRING" id="13706.A0A1X2HGD4"/>
<keyword evidence="7" id="KW-1185">Reference proteome</keyword>
<dbReference type="PANTHER" id="PTHR46572">
    <property type="entry name" value="RHO1 GDP-GTP EXCHANGE PROTEIN 1-RELATED"/>
    <property type="match status" value="1"/>
</dbReference>
<dbReference type="InterPro" id="IPR041675">
    <property type="entry name" value="PH_5"/>
</dbReference>
<dbReference type="EMBL" id="MCGN01000004">
    <property type="protein sequence ID" value="ORY97978.1"/>
    <property type="molecule type" value="Genomic_DNA"/>
</dbReference>
<organism evidence="6 7">
    <name type="scientific">Syncephalastrum racemosum</name>
    <name type="common">Filamentous fungus</name>
    <dbReference type="NCBI Taxonomy" id="13706"/>
    <lineage>
        <taxon>Eukaryota</taxon>
        <taxon>Fungi</taxon>
        <taxon>Fungi incertae sedis</taxon>
        <taxon>Mucoromycota</taxon>
        <taxon>Mucoromycotina</taxon>
        <taxon>Mucoromycetes</taxon>
        <taxon>Mucorales</taxon>
        <taxon>Syncephalastraceae</taxon>
        <taxon>Syncephalastrum</taxon>
    </lineage>
</organism>
<dbReference type="SUPFAM" id="SSF46785">
    <property type="entry name" value="Winged helix' DNA-binding domain"/>
    <property type="match status" value="1"/>
</dbReference>
<evidence type="ECO:0000259" key="4">
    <source>
        <dbReference type="PROSITE" id="PS50010"/>
    </source>
</evidence>
<dbReference type="Pfam" id="PF00621">
    <property type="entry name" value="RhoGEF"/>
    <property type="match status" value="1"/>
</dbReference>
<feature type="domain" description="CNH" evidence="5">
    <location>
        <begin position="755"/>
        <end position="1074"/>
    </location>
</feature>
<feature type="region of interest" description="Disordered" evidence="3">
    <location>
        <begin position="1"/>
        <end position="60"/>
    </location>
</feature>
<dbReference type="Gene3D" id="1.10.10.10">
    <property type="entry name" value="Winged helix-like DNA-binding domain superfamily/Winged helix DNA-binding domain"/>
    <property type="match status" value="1"/>
</dbReference>
<evidence type="ECO:0000313" key="6">
    <source>
        <dbReference type="EMBL" id="ORY97978.1"/>
    </source>
</evidence>
<proteinExistence type="predicted"/>
<sequence>MTQHASVHPSEQRPPSPPLHHTSSCANYFEPTLTTVDTQESADSSSRSSSARQSVASDLSSSLRNRFSLSGFRSYRLNHRRSTSSSRKNTVSWRPDPPERTIIIPPGDDDPSEQQANAASQLQFSLHLPQSHRSTNNKNSPPKVYPALLSKLADAIRHKISLSDNYRNGIVYRNSFTGHDLVDLITQIIGSNDREFAVRVGRSLGRQRMFHDVLYEKKLVDLSTEIYQLSNRLLLLDAETASSPAATTNTTSSTSSTSNSVEESDNITLELPCGVYTPLTHCYSPTCMLTSVSCYCYDCLKRAAEERRRRQESLYSPIERTSSAGTSLQSHRSVKRWVETVEPEVYESLPPREVERQEKIYELIYTEENFVDELEYLRDHWMEPLRDNDYIPEQKRMAFIDFVFATIPQIHAVNSTLIIAFYSRQREDPVVRQIGDIMLNYVDRFDPFIQYGAAYYGSKHVLDYERAHNQAFNEFVITNEQHPLARRLPLTGHLSAPTTRLGRYNLLLEQIVKYTEKGNPDRETIPIVMERIQILLTRMNEETGEAKNALDLQRIHMHLTFKNDADYVDMQLMDPRRRIIKQDILRYASHTHSTEFNVVLLDNYLFVAKVRVIDTLPHYTVQRRPIPIQLLGVSTSEPRRRSRRSTSTIAHYIPGGHVASMGAHLPMRTSTDSGTIGVTGQNIDANADDGSSAGFPIVFQHLGRHSSGTFTLYTSSKPMRRPWIECIQNLVASYDREHAVLRMLPAIRRHEFFIDNPVKHITTFNNGRQFVMAAALGVYVGHTADGSMPRMVLRIDHVQQVDVLEDAQKLLVLAEKTLWEYALGVVNGQPEDHPPRNKIETHVPFFHVNHYHGRVMVVVPRDTRFVGTMRTSITVYEARHLDEYNARQPLHPQRHHLLDRNHGNPAAVRLMSPLDVPMHRYRQYNIPSQVFSIELSNKYLFVTTTRRVNMLDLSLSRTDAIRSLLRHDDPNLAMITEREADDRLKRVAMFRTPQGEHLVCYDEYAFYIDGDGRRSKPEFLIVWEGTPTAYAFLYPYVLAFDTNFIEVRDIFTGERVQIIRGQNIHSLSMSHTYRDRVYQMFGVMTDPDKDTYQYIFRLELIRPDAAVPAVALIPPV</sequence>
<dbReference type="PANTHER" id="PTHR46572:SF1">
    <property type="entry name" value="RHO1 GUANINE NUCLEOTIDE EXCHANGE FACTOR TUS1"/>
    <property type="match status" value="1"/>
</dbReference>
<dbReference type="InterPro" id="IPR052233">
    <property type="entry name" value="Rho-type_GEFs"/>
</dbReference>
<dbReference type="Pfam" id="PF15405">
    <property type="entry name" value="PH_5"/>
    <property type="match status" value="1"/>
</dbReference>
<dbReference type="SUPFAM" id="SSF50729">
    <property type="entry name" value="PH domain-like"/>
    <property type="match status" value="1"/>
</dbReference>
<accession>A0A1X2HGD4</accession>